<dbReference type="SUPFAM" id="SSF51905">
    <property type="entry name" value="FAD/NAD(P)-binding domain"/>
    <property type="match status" value="1"/>
</dbReference>
<dbReference type="Gene3D" id="3.50.50.60">
    <property type="entry name" value="FAD/NAD(P)-binding domain"/>
    <property type="match status" value="1"/>
</dbReference>
<gene>
    <name evidence="7" type="ORF">BGW36DRAFT_438690</name>
</gene>
<dbReference type="PANTHER" id="PTHR47356:SF2">
    <property type="entry name" value="FAD-BINDING DOMAIN-CONTAINING PROTEIN-RELATED"/>
    <property type="match status" value="1"/>
</dbReference>
<dbReference type="InterPro" id="IPR002938">
    <property type="entry name" value="FAD-bd"/>
</dbReference>
<dbReference type="GO" id="GO:0071949">
    <property type="term" value="F:FAD binding"/>
    <property type="evidence" value="ECO:0007669"/>
    <property type="project" value="InterPro"/>
</dbReference>
<evidence type="ECO:0000259" key="6">
    <source>
        <dbReference type="Pfam" id="PF01494"/>
    </source>
</evidence>
<dbReference type="AlphaFoldDB" id="A0AAD4KH98"/>
<evidence type="ECO:0000256" key="4">
    <source>
        <dbReference type="ARBA" id="ARBA00023002"/>
    </source>
</evidence>
<proteinExistence type="inferred from homology"/>
<dbReference type="Proteomes" id="UP001201262">
    <property type="component" value="Unassembled WGS sequence"/>
</dbReference>
<accession>A0AAD4KH98</accession>
<keyword evidence="2" id="KW-0285">Flavoprotein</keyword>
<evidence type="ECO:0000313" key="7">
    <source>
        <dbReference type="EMBL" id="KAH8691172.1"/>
    </source>
</evidence>
<name>A0AAD4KH98_9EURO</name>
<evidence type="ECO:0000256" key="2">
    <source>
        <dbReference type="ARBA" id="ARBA00022630"/>
    </source>
</evidence>
<evidence type="ECO:0000256" key="3">
    <source>
        <dbReference type="ARBA" id="ARBA00022827"/>
    </source>
</evidence>
<dbReference type="EMBL" id="JAJTJA010000012">
    <property type="protein sequence ID" value="KAH8691172.1"/>
    <property type="molecule type" value="Genomic_DNA"/>
</dbReference>
<keyword evidence="8" id="KW-1185">Reference proteome</keyword>
<keyword evidence="5" id="KW-0812">Transmembrane</keyword>
<dbReference type="GeneID" id="70251773"/>
<dbReference type="PANTHER" id="PTHR47356">
    <property type="entry name" value="FAD-DEPENDENT MONOOXYGENASE ASQG-RELATED"/>
    <property type="match status" value="1"/>
</dbReference>
<sequence length="481" mass="53982">MDRPTFRVIIVGGSISGLTLAHCLTRVGISHMVLEKRDEIAPQEGASIGLWPNGSQVLQQLGLYDDLDKFTEPLRKLHVSYPDGFFFSNAFPEKIHRRFGLPIAFLERQKLLQVLYERYPEKSNIILKKKVVEVRPLDHSVCVIAEDGSVYHGDLVVGADGVHSRVRSEMWRLSDMNAPGMITLGERKSMTVEYACVFGISSPVAGLQSGEHINSFLDGLTVLTFHGKDGRVFWFIIRKLDQKFIYPNIPRFSANDAADLCDRLGNVPIWKDICIRHIWRNKEIASMTALEEGIFRTWCFDRIVLLGDSVHKMTPNNGQGANSAIEDAATLASLVNRLICTEGVANPSAPQIDTLLQEYQALRYYRVGRVYKRSRFAVRFQTRNDLFKSLVGRYLLPYASDRLADMVSGLVADGDIIDFLPPPKRIGSGWSQYSTGGHPDLLVSRPLLSLLLLGSFCVMLSTYLIAYSPHLVSCMPTFLNQ</sequence>
<evidence type="ECO:0000256" key="5">
    <source>
        <dbReference type="SAM" id="Phobius"/>
    </source>
</evidence>
<feature type="domain" description="FAD-binding" evidence="6">
    <location>
        <begin position="7"/>
        <end position="169"/>
    </location>
</feature>
<keyword evidence="3" id="KW-0274">FAD</keyword>
<protein>
    <submittedName>
        <fullName evidence="7">Flavoprotein monooxygenase</fullName>
    </submittedName>
</protein>
<dbReference type="PRINTS" id="PR00420">
    <property type="entry name" value="RNGMNOXGNASE"/>
</dbReference>
<dbReference type="InterPro" id="IPR036188">
    <property type="entry name" value="FAD/NAD-bd_sf"/>
</dbReference>
<keyword evidence="5" id="KW-1133">Transmembrane helix</keyword>
<organism evidence="7 8">
    <name type="scientific">Talaromyces proteolyticus</name>
    <dbReference type="NCBI Taxonomy" id="1131652"/>
    <lineage>
        <taxon>Eukaryota</taxon>
        <taxon>Fungi</taxon>
        <taxon>Dikarya</taxon>
        <taxon>Ascomycota</taxon>
        <taxon>Pezizomycotina</taxon>
        <taxon>Eurotiomycetes</taxon>
        <taxon>Eurotiomycetidae</taxon>
        <taxon>Eurotiales</taxon>
        <taxon>Trichocomaceae</taxon>
        <taxon>Talaromyces</taxon>
        <taxon>Talaromyces sect. Bacilispori</taxon>
    </lineage>
</organism>
<feature type="transmembrane region" description="Helical" evidence="5">
    <location>
        <begin position="447"/>
        <end position="466"/>
    </location>
</feature>
<dbReference type="RefSeq" id="XP_046067264.1">
    <property type="nucleotide sequence ID" value="XM_046221486.1"/>
</dbReference>
<reference evidence="7" key="1">
    <citation type="submission" date="2021-12" db="EMBL/GenBank/DDBJ databases">
        <title>Convergent genome expansion in fungi linked to evolution of root-endophyte symbiosis.</title>
        <authorList>
            <consortium name="DOE Joint Genome Institute"/>
            <person name="Ke Y.-H."/>
            <person name="Bonito G."/>
            <person name="Liao H.-L."/>
            <person name="Looney B."/>
            <person name="Rojas-Flechas A."/>
            <person name="Nash J."/>
            <person name="Hameed K."/>
            <person name="Schadt C."/>
            <person name="Martin F."/>
            <person name="Crous P.W."/>
            <person name="Miettinen O."/>
            <person name="Magnuson J.K."/>
            <person name="Labbe J."/>
            <person name="Jacobson D."/>
            <person name="Doktycz M.J."/>
            <person name="Veneault-Fourrey C."/>
            <person name="Kuo A."/>
            <person name="Mondo S."/>
            <person name="Calhoun S."/>
            <person name="Riley R."/>
            <person name="Ohm R."/>
            <person name="LaButti K."/>
            <person name="Andreopoulos B."/>
            <person name="Pangilinan J."/>
            <person name="Nolan M."/>
            <person name="Tritt A."/>
            <person name="Clum A."/>
            <person name="Lipzen A."/>
            <person name="Daum C."/>
            <person name="Barry K."/>
            <person name="Grigoriev I.V."/>
            <person name="Vilgalys R."/>
        </authorList>
    </citation>
    <scope>NUCLEOTIDE SEQUENCE</scope>
    <source>
        <strain evidence="7">PMI_201</strain>
    </source>
</reference>
<dbReference type="Pfam" id="PF01494">
    <property type="entry name" value="FAD_binding_3"/>
    <property type="match status" value="2"/>
</dbReference>
<comment type="similarity">
    <text evidence="1">Belongs to the paxM FAD-dependent monooxygenase family.</text>
</comment>
<comment type="caution">
    <text evidence="7">The sequence shown here is derived from an EMBL/GenBank/DDBJ whole genome shotgun (WGS) entry which is preliminary data.</text>
</comment>
<dbReference type="InterPro" id="IPR050562">
    <property type="entry name" value="FAD_mOase_fung"/>
</dbReference>
<dbReference type="GO" id="GO:0004497">
    <property type="term" value="F:monooxygenase activity"/>
    <property type="evidence" value="ECO:0007669"/>
    <property type="project" value="UniProtKB-KW"/>
</dbReference>
<keyword evidence="4" id="KW-0560">Oxidoreductase</keyword>
<evidence type="ECO:0000313" key="8">
    <source>
        <dbReference type="Proteomes" id="UP001201262"/>
    </source>
</evidence>
<keyword evidence="7" id="KW-0503">Monooxygenase</keyword>
<keyword evidence="5" id="KW-0472">Membrane</keyword>
<evidence type="ECO:0000256" key="1">
    <source>
        <dbReference type="ARBA" id="ARBA00007992"/>
    </source>
</evidence>
<feature type="domain" description="FAD-binding" evidence="6">
    <location>
        <begin position="290"/>
        <end position="335"/>
    </location>
</feature>